<sequence>MSIVKINNEEQKLSEFRDLRSWLEEPPQDFLKFVDNKINVLHKEHEEDVKKTYYLKKEYSVEEYEKIIEDLYEKIRHPPVFKSDNEYITPLQIKEEYIKNIEEEIKLVRSDLSKALGYQQYVNEERQRLMKIPRNNEMLTENLIEYIKKQVNYYHRDLMLEYFDMFVEKVKGMVPKDKNYDSTIKSIYRNRNGKKAMKILDSFADKLINALTTISYGFRNIKIKPYGQDAEHHGTMKETQNGKAFMPYRTVEDLMKNKFTNIIEKIYNCIYNFIKDEIECIPGDNELTSSEFVKIYAESLMGNMNNAIINNLPAILDDEFSDRIEYLKEDLSANVVIKSISYGNNEQARPMVAAPRAIKASTKPVVEEIEDETYGRGTSCHNEQSANVVVIPKVNPENKKAISMNLENFIESLPDDYIELKELTEMYNKFFGVNISTLSLGKLKGFKENFEIKRKTVNKVKSTYYKRIC</sequence>
<name>A0ABR2L0I6_9EUKA</name>
<comment type="caution">
    <text evidence="1">The sequence shown here is derived from an EMBL/GenBank/DDBJ whole genome shotgun (WGS) entry which is preliminary data.</text>
</comment>
<evidence type="ECO:0000313" key="2">
    <source>
        <dbReference type="Proteomes" id="UP001470230"/>
    </source>
</evidence>
<proteinExistence type="predicted"/>
<organism evidence="1 2">
    <name type="scientific">Tritrichomonas musculus</name>
    <dbReference type="NCBI Taxonomy" id="1915356"/>
    <lineage>
        <taxon>Eukaryota</taxon>
        <taxon>Metamonada</taxon>
        <taxon>Parabasalia</taxon>
        <taxon>Tritrichomonadida</taxon>
        <taxon>Tritrichomonadidae</taxon>
        <taxon>Tritrichomonas</taxon>
    </lineage>
</organism>
<reference evidence="1 2" key="1">
    <citation type="submission" date="2024-04" db="EMBL/GenBank/DDBJ databases">
        <title>Tritrichomonas musculus Genome.</title>
        <authorList>
            <person name="Alves-Ferreira E."/>
            <person name="Grigg M."/>
            <person name="Lorenzi H."/>
            <person name="Galac M."/>
        </authorList>
    </citation>
    <scope>NUCLEOTIDE SEQUENCE [LARGE SCALE GENOMIC DNA]</scope>
    <source>
        <strain evidence="1 2">EAF2021</strain>
    </source>
</reference>
<evidence type="ECO:0008006" key="3">
    <source>
        <dbReference type="Google" id="ProtNLM"/>
    </source>
</evidence>
<protein>
    <recommendedName>
        <fullName evidence="3">SPX domain-containing protein</fullName>
    </recommendedName>
</protein>
<gene>
    <name evidence="1" type="ORF">M9Y10_014815</name>
</gene>
<evidence type="ECO:0000313" key="1">
    <source>
        <dbReference type="EMBL" id="KAK8896889.1"/>
    </source>
</evidence>
<accession>A0ABR2L0I6</accession>
<dbReference type="Proteomes" id="UP001470230">
    <property type="component" value="Unassembled WGS sequence"/>
</dbReference>
<keyword evidence="2" id="KW-1185">Reference proteome</keyword>
<dbReference type="EMBL" id="JAPFFF010000002">
    <property type="protein sequence ID" value="KAK8896889.1"/>
    <property type="molecule type" value="Genomic_DNA"/>
</dbReference>